<dbReference type="Proteomes" id="UP000006048">
    <property type="component" value="Chromosome"/>
</dbReference>
<dbReference type="AlphaFoldDB" id="I4B552"/>
<dbReference type="InterPro" id="IPR023204">
    <property type="entry name" value="SP1917_dom_sf"/>
</dbReference>
<dbReference type="Pfam" id="PF08818">
    <property type="entry name" value="DUF1801"/>
    <property type="match status" value="1"/>
</dbReference>
<dbReference type="InterPro" id="IPR014580">
    <property type="entry name" value="UCP033199"/>
</dbReference>
<proteinExistence type="predicted"/>
<dbReference type="SUPFAM" id="SSF159888">
    <property type="entry name" value="YdhG-like"/>
    <property type="match status" value="1"/>
</dbReference>
<dbReference type="Pfam" id="PF09966">
    <property type="entry name" value="DUF2200"/>
    <property type="match status" value="1"/>
</dbReference>
<organism evidence="2 3">
    <name type="scientific">Turneriella parva (strain ATCC BAA-1111 / DSM 21527 / NCTC 11395 / H)</name>
    <name type="common">Leptospira parva</name>
    <dbReference type="NCBI Taxonomy" id="869212"/>
    <lineage>
        <taxon>Bacteria</taxon>
        <taxon>Pseudomonadati</taxon>
        <taxon>Spirochaetota</taxon>
        <taxon>Spirochaetia</taxon>
        <taxon>Leptospirales</taxon>
        <taxon>Leptospiraceae</taxon>
        <taxon>Turneriella</taxon>
    </lineage>
</organism>
<evidence type="ECO:0000313" key="2">
    <source>
        <dbReference type="EMBL" id="AFM12409.1"/>
    </source>
</evidence>
<feature type="domain" description="YdhG-like" evidence="1">
    <location>
        <begin position="17"/>
        <end position="108"/>
    </location>
</feature>
<keyword evidence="3" id="KW-1185">Reference proteome</keyword>
<dbReference type="Gene3D" id="1.10.8.290">
    <property type="entry name" value="uncharacterized protein sp1917 domain"/>
    <property type="match status" value="1"/>
</dbReference>
<gene>
    <name evidence="2" type="ordered locus">Turpa_1762</name>
</gene>
<dbReference type="PATRIC" id="fig|869212.3.peg.1763"/>
<accession>I4B552</accession>
<dbReference type="HOGENOM" id="CLU_1106736_0_0_12"/>
<evidence type="ECO:0000259" key="1">
    <source>
        <dbReference type="Pfam" id="PF08818"/>
    </source>
</evidence>
<dbReference type="Gene3D" id="3.90.1150.200">
    <property type="match status" value="1"/>
</dbReference>
<dbReference type="RefSeq" id="WP_014802918.1">
    <property type="nucleotide sequence ID" value="NC_018020.1"/>
</dbReference>
<protein>
    <recommendedName>
        <fullName evidence="1">YdhG-like domain-containing protein</fullName>
    </recommendedName>
</protein>
<reference evidence="2 3" key="1">
    <citation type="submission" date="2012-06" db="EMBL/GenBank/DDBJ databases">
        <title>The complete chromosome of genome of Turneriella parva DSM 21527.</title>
        <authorList>
            <consortium name="US DOE Joint Genome Institute (JGI-PGF)"/>
            <person name="Lucas S."/>
            <person name="Han J."/>
            <person name="Lapidus A."/>
            <person name="Bruce D."/>
            <person name="Goodwin L."/>
            <person name="Pitluck S."/>
            <person name="Peters L."/>
            <person name="Kyrpides N."/>
            <person name="Mavromatis K."/>
            <person name="Ivanova N."/>
            <person name="Mikhailova N."/>
            <person name="Chertkov O."/>
            <person name="Detter J.C."/>
            <person name="Tapia R."/>
            <person name="Han C."/>
            <person name="Land M."/>
            <person name="Hauser L."/>
            <person name="Markowitz V."/>
            <person name="Cheng J.-F."/>
            <person name="Hugenholtz P."/>
            <person name="Woyke T."/>
            <person name="Wu D."/>
            <person name="Gronow S."/>
            <person name="Wellnitz S."/>
            <person name="Brambilla E."/>
            <person name="Klenk H.-P."/>
            <person name="Eisen J.A."/>
        </authorList>
    </citation>
    <scope>NUCLEOTIDE SEQUENCE [LARGE SCALE GENOMIC DNA]</scope>
    <source>
        <strain evidence="3">ATCC BAA-1111 / DSM 21527 / NCTC 11395 / H</strain>
    </source>
</reference>
<dbReference type="KEGG" id="tpx:Turpa_1762"/>
<sequence>MNSETQKYNNAQAAADKEICELLARTIDANLKGAENKIWHGHPVWFLDGNPIVGYSKLKAGIRLMFWSGADFEESGLKPGTGKFKDASATYTSLDEVDVKALKRWLAKSRTIQWDYKNIVKRKGLLKKLPAARARGNHDERMAAIVFGAVYPLYVTKVTRKGRTQAELDKVITWLTGFSTKKIQRLIAKNITFADFFAQAKLNANAKLITGTICGVRVEEIKNPLTQKVRYLDKLVDELAAGKKMDKILRS</sequence>
<name>I4B552_TURPD</name>
<dbReference type="EMBL" id="CP002959">
    <property type="protein sequence ID" value="AFM12409.1"/>
    <property type="molecule type" value="Genomic_DNA"/>
</dbReference>
<dbReference type="InterPro" id="IPR014922">
    <property type="entry name" value="YdhG-like"/>
</dbReference>
<dbReference type="STRING" id="869212.Turpa_1762"/>
<evidence type="ECO:0000313" key="3">
    <source>
        <dbReference type="Proteomes" id="UP000006048"/>
    </source>
</evidence>